<name>A0A0D2J130_9CHLO</name>
<dbReference type="InterPro" id="IPR015943">
    <property type="entry name" value="WD40/YVTN_repeat-like_dom_sf"/>
</dbReference>
<dbReference type="Proteomes" id="UP000054498">
    <property type="component" value="Unassembled WGS sequence"/>
</dbReference>
<dbReference type="InterPro" id="IPR019775">
    <property type="entry name" value="WD40_repeat_CS"/>
</dbReference>
<evidence type="ECO:0000256" key="1">
    <source>
        <dbReference type="ARBA" id="ARBA00022574"/>
    </source>
</evidence>
<evidence type="ECO:0000256" key="2">
    <source>
        <dbReference type="ARBA" id="ARBA00022737"/>
    </source>
</evidence>
<dbReference type="STRING" id="145388.A0A0D2J130"/>
<proteinExistence type="predicted"/>
<dbReference type="InterPro" id="IPR001680">
    <property type="entry name" value="WD40_rpt"/>
</dbReference>
<dbReference type="PRINTS" id="PR00320">
    <property type="entry name" value="GPROTEINBRPT"/>
</dbReference>
<dbReference type="PROSITE" id="PS00678">
    <property type="entry name" value="WD_REPEATS_1"/>
    <property type="match status" value="1"/>
</dbReference>
<evidence type="ECO:0000256" key="3">
    <source>
        <dbReference type="PROSITE-ProRule" id="PRU00221"/>
    </source>
</evidence>
<reference evidence="4 5" key="1">
    <citation type="journal article" date="2013" name="BMC Genomics">
        <title>Reconstruction of the lipid metabolism for the microalga Monoraphidium neglectum from its genome sequence reveals characteristics suitable for biofuel production.</title>
        <authorList>
            <person name="Bogen C."/>
            <person name="Al-Dilaimi A."/>
            <person name="Albersmeier A."/>
            <person name="Wichmann J."/>
            <person name="Grundmann M."/>
            <person name="Rupp O."/>
            <person name="Lauersen K.J."/>
            <person name="Blifernez-Klassen O."/>
            <person name="Kalinowski J."/>
            <person name="Goesmann A."/>
            <person name="Mussgnug J.H."/>
            <person name="Kruse O."/>
        </authorList>
    </citation>
    <scope>NUCLEOTIDE SEQUENCE [LARGE SCALE GENOMIC DNA]</scope>
    <source>
        <strain evidence="4 5">SAG 48.87</strain>
    </source>
</reference>
<dbReference type="OrthoDB" id="10261470at2759"/>
<evidence type="ECO:0000313" key="4">
    <source>
        <dbReference type="EMBL" id="KIY93747.1"/>
    </source>
</evidence>
<dbReference type="GO" id="GO:0006888">
    <property type="term" value="P:endoplasmic reticulum to Golgi vesicle-mediated transport"/>
    <property type="evidence" value="ECO:0007669"/>
    <property type="project" value="TreeGrafter"/>
</dbReference>
<dbReference type="InterPro" id="IPR050844">
    <property type="entry name" value="Coatomer_complex_subunit"/>
</dbReference>
<dbReference type="EMBL" id="KK104548">
    <property type="protein sequence ID" value="KIY93747.1"/>
    <property type="molecule type" value="Genomic_DNA"/>
</dbReference>
<feature type="repeat" description="WD" evidence="3">
    <location>
        <begin position="92"/>
        <end position="125"/>
    </location>
</feature>
<accession>A0A0D2J130</accession>
<dbReference type="PROSITE" id="PS50082">
    <property type="entry name" value="WD_REPEATS_2"/>
    <property type="match status" value="3"/>
</dbReference>
<dbReference type="Pfam" id="PF00400">
    <property type="entry name" value="WD40"/>
    <property type="match status" value="3"/>
</dbReference>
<dbReference type="EC" id="2.7.11.7" evidence="4"/>
<dbReference type="InterPro" id="IPR020472">
    <property type="entry name" value="WD40_PAC1"/>
</dbReference>
<dbReference type="GeneID" id="25731757"/>
<dbReference type="GO" id="GO:0016905">
    <property type="term" value="F:myosin heavy chain kinase activity"/>
    <property type="evidence" value="ECO:0007669"/>
    <property type="project" value="UniProtKB-EC"/>
</dbReference>
<sequence>MGTLIDRFDEHDGPVRGIHFHKSQPLFVSGGDDYKIKVWNYKLRRCLFTLLGHLDYIRTVQFHPENPWIVSASDDQTIRIWNWQSRNCVSVLTGHNHYVMCAGFHPKDDLVVSASLDQTVRVWDIGALRKKNFTPGAGGDDVTLRIPQVGGAGRGAKRTRSLRL</sequence>
<dbReference type="SUPFAM" id="SSF50978">
    <property type="entry name" value="WD40 repeat-like"/>
    <property type="match status" value="1"/>
</dbReference>
<dbReference type="InterPro" id="IPR036322">
    <property type="entry name" value="WD40_repeat_dom_sf"/>
</dbReference>
<dbReference type="Gene3D" id="2.130.10.10">
    <property type="entry name" value="YVTN repeat-like/Quinoprotein amine dehydrogenase"/>
    <property type="match status" value="1"/>
</dbReference>
<gene>
    <name evidence="4" type="ORF">MNEG_14217</name>
</gene>
<dbReference type="GO" id="GO:0030126">
    <property type="term" value="C:COPI vesicle coat"/>
    <property type="evidence" value="ECO:0007669"/>
    <property type="project" value="TreeGrafter"/>
</dbReference>
<feature type="repeat" description="WD" evidence="3">
    <location>
        <begin position="8"/>
        <end position="49"/>
    </location>
</feature>
<dbReference type="GO" id="GO:0006886">
    <property type="term" value="P:intracellular protein transport"/>
    <property type="evidence" value="ECO:0007669"/>
    <property type="project" value="TreeGrafter"/>
</dbReference>
<dbReference type="RefSeq" id="XP_013892767.1">
    <property type="nucleotide sequence ID" value="XM_014037313.1"/>
</dbReference>
<dbReference type="PANTHER" id="PTHR19876">
    <property type="entry name" value="COATOMER"/>
    <property type="match status" value="1"/>
</dbReference>
<keyword evidence="4" id="KW-0808">Transferase</keyword>
<dbReference type="PANTHER" id="PTHR19876:SF1">
    <property type="entry name" value="COATOMER SUBUNIT ALPHA"/>
    <property type="match status" value="1"/>
</dbReference>
<dbReference type="GO" id="GO:0006891">
    <property type="term" value="P:intra-Golgi vesicle-mediated transport"/>
    <property type="evidence" value="ECO:0007669"/>
    <property type="project" value="TreeGrafter"/>
</dbReference>
<dbReference type="GO" id="GO:0006890">
    <property type="term" value="P:retrograde vesicle-mediated transport, Golgi to endoplasmic reticulum"/>
    <property type="evidence" value="ECO:0007669"/>
    <property type="project" value="TreeGrafter"/>
</dbReference>
<keyword evidence="2" id="KW-0677">Repeat</keyword>
<dbReference type="AlphaFoldDB" id="A0A0D2J130"/>
<dbReference type="KEGG" id="mng:MNEG_14217"/>
<dbReference type="PROSITE" id="PS50294">
    <property type="entry name" value="WD_REPEATS_REGION"/>
    <property type="match status" value="3"/>
</dbReference>
<dbReference type="SMART" id="SM00320">
    <property type="entry name" value="WD40"/>
    <property type="match status" value="3"/>
</dbReference>
<evidence type="ECO:0000313" key="5">
    <source>
        <dbReference type="Proteomes" id="UP000054498"/>
    </source>
</evidence>
<protein>
    <submittedName>
        <fullName evidence="4">Coatomer protein complex, subunit alpha(Xenin)</fullName>
        <ecNumber evidence="4">2.7.11.7</ecNumber>
    </submittedName>
</protein>
<keyword evidence="1 3" id="KW-0853">WD repeat</keyword>
<feature type="repeat" description="WD" evidence="3">
    <location>
        <begin position="50"/>
        <end position="91"/>
    </location>
</feature>
<organism evidence="4 5">
    <name type="scientific">Monoraphidium neglectum</name>
    <dbReference type="NCBI Taxonomy" id="145388"/>
    <lineage>
        <taxon>Eukaryota</taxon>
        <taxon>Viridiplantae</taxon>
        <taxon>Chlorophyta</taxon>
        <taxon>core chlorophytes</taxon>
        <taxon>Chlorophyceae</taxon>
        <taxon>CS clade</taxon>
        <taxon>Sphaeropleales</taxon>
        <taxon>Selenastraceae</taxon>
        <taxon>Monoraphidium</taxon>
    </lineage>
</organism>
<keyword evidence="5" id="KW-1185">Reference proteome</keyword>